<dbReference type="Pfam" id="PF13185">
    <property type="entry name" value="GAF_2"/>
    <property type="match status" value="1"/>
</dbReference>
<name>A0ABQ3XYK5_9ACTN</name>
<dbReference type="Gene3D" id="3.30.450.40">
    <property type="match status" value="1"/>
</dbReference>
<proteinExistence type="predicted"/>
<dbReference type="InterPro" id="IPR005561">
    <property type="entry name" value="ANTAR"/>
</dbReference>
<dbReference type="SUPFAM" id="SSF55781">
    <property type="entry name" value="GAF domain-like"/>
    <property type="match status" value="1"/>
</dbReference>
<dbReference type="InterPro" id="IPR036388">
    <property type="entry name" value="WH-like_DNA-bd_sf"/>
</dbReference>
<protein>
    <recommendedName>
        <fullName evidence="3">ANTAR domain-containing protein</fullName>
    </recommendedName>
</protein>
<sequence length="248" mass="25290">MRQNGYAGAVSGQTPQRGELAGAMAGLAGTPDDSPSVDGRLAAIARLAAGRVRAAEYASITALRGAAYTSVVVSDELIQAVDDAQYRDEAGPCVEALRDGAPVAVPDVGAIVRWPGFHEEAAQLGLHASVSVPLFAGRGEAVAVLNVYGRDHVAMAPLIAGILVVHGGLGRDDVDEAQLTELDAGGEELVAGYAAALDVRATIKLAVRLIGAARECGPDEAYLVLCARAEEAGTDLADVAADLVKNGL</sequence>
<dbReference type="Proteomes" id="UP000609879">
    <property type="component" value="Unassembled WGS sequence"/>
</dbReference>
<keyword evidence="5" id="KW-1185">Reference proteome</keyword>
<organism evidence="4 5">
    <name type="scientific">Paractinoplanes deccanensis</name>
    <dbReference type="NCBI Taxonomy" id="113561"/>
    <lineage>
        <taxon>Bacteria</taxon>
        <taxon>Bacillati</taxon>
        <taxon>Actinomycetota</taxon>
        <taxon>Actinomycetes</taxon>
        <taxon>Micromonosporales</taxon>
        <taxon>Micromonosporaceae</taxon>
        <taxon>Paractinoplanes</taxon>
    </lineage>
</organism>
<evidence type="ECO:0000313" key="4">
    <source>
        <dbReference type="EMBL" id="GID72831.1"/>
    </source>
</evidence>
<dbReference type="SMART" id="SM01012">
    <property type="entry name" value="ANTAR"/>
    <property type="match status" value="1"/>
</dbReference>
<dbReference type="EMBL" id="BOMI01000021">
    <property type="protein sequence ID" value="GID72831.1"/>
    <property type="molecule type" value="Genomic_DNA"/>
</dbReference>
<evidence type="ECO:0000313" key="5">
    <source>
        <dbReference type="Proteomes" id="UP000609879"/>
    </source>
</evidence>
<keyword evidence="1" id="KW-0805">Transcription regulation</keyword>
<gene>
    <name evidence="4" type="ORF">Ade02nite_14720</name>
</gene>
<evidence type="ECO:0000256" key="1">
    <source>
        <dbReference type="ARBA" id="ARBA00023015"/>
    </source>
</evidence>
<dbReference type="InterPro" id="IPR029016">
    <property type="entry name" value="GAF-like_dom_sf"/>
</dbReference>
<dbReference type="InterPro" id="IPR003018">
    <property type="entry name" value="GAF"/>
</dbReference>
<feature type="domain" description="ANTAR" evidence="3">
    <location>
        <begin position="189"/>
        <end position="244"/>
    </location>
</feature>
<keyword evidence="2" id="KW-0804">Transcription</keyword>
<dbReference type="Pfam" id="PF03861">
    <property type="entry name" value="ANTAR"/>
    <property type="match status" value="1"/>
</dbReference>
<dbReference type="Gene3D" id="1.10.10.10">
    <property type="entry name" value="Winged helix-like DNA-binding domain superfamily/Winged helix DNA-binding domain"/>
    <property type="match status" value="1"/>
</dbReference>
<reference evidence="4 5" key="1">
    <citation type="submission" date="2021-01" db="EMBL/GenBank/DDBJ databases">
        <title>Whole genome shotgun sequence of Actinoplanes deccanensis NBRC 13994.</title>
        <authorList>
            <person name="Komaki H."/>
            <person name="Tamura T."/>
        </authorList>
    </citation>
    <scope>NUCLEOTIDE SEQUENCE [LARGE SCALE GENOMIC DNA]</scope>
    <source>
        <strain evidence="4 5">NBRC 13994</strain>
    </source>
</reference>
<comment type="caution">
    <text evidence="4">The sequence shown here is derived from an EMBL/GenBank/DDBJ whole genome shotgun (WGS) entry which is preliminary data.</text>
</comment>
<accession>A0ABQ3XYK5</accession>
<evidence type="ECO:0000259" key="3">
    <source>
        <dbReference type="SMART" id="SM01012"/>
    </source>
</evidence>
<evidence type="ECO:0000256" key="2">
    <source>
        <dbReference type="ARBA" id="ARBA00023163"/>
    </source>
</evidence>